<protein>
    <submittedName>
        <fullName evidence="1">Uncharacterized protein</fullName>
    </submittedName>
</protein>
<keyword evidence="2" id="KW-1185">Reference proteome</keyword>
<evidence type="ECO:0000313" key="2">
    <source>
        <dbReference type="Proteomes" id="UP000019102"/>
    </source>
</evidence>
<organism evidence="1 2">
    <name type="scientific">Gracilibacillus boraciitolerans JCM 21714</name>
    <dbReference type="NCBI Taxonomy" id="1298598"/>
    <lineage>
        <taxon>Bacteria</taxon>
        <taxon>Bacillati</taxon>
        <taxon>Bacillota</taxon>
        <taxon>Bacilli</taxon>
        <taxon>Bacillales</taxon>
        <taxon>Bacillaceae</taxon>
        <taxon>Gracilibacillus</taxon>
    </lineage>
</organism>
<sequence length="50" mass="5966">MGLIPIYTENKKISKATRFLLTKKRINPIKHFIKKVINGYIGLDFLLYWQ</sequence>
<comment type="caution">
    <text evidence="1">The sequence shown here is derived from an EMBL/GenBank/DDBJ whole genome shotgun (WGS) entry which is preliminary data.</text>
</comment>
<dbReference type="STRING" id="1298598.JCM21714_4742"/>
<proteinExistence type="predicted"/>
<dbReference type="AlphaFoldDB" id="W4VQ55"/>
<accession>W4VQ55</accession>
<name>W4VQ55_9BACI</name>
<evidence type="ECO:0000313" key="1">
    <source>
        <dbReference type="EMBL" id="GAE95480.1"/>
    </source>
</evidence>
<reference evidence="1 2" key="1">
    <citation type="journal article" date="2014" name="Genome Announc.">
        <title>Draft Genome Sequence of the Boron-Tolerant and Moderately Halotolerant Bacterium Gracilibacillus boraciitolerans JCM 21714T.</title>
        <authorList>
            <person name="Ahmed I."/>
            <person name="Oshima K."/>
            <person name="Suda W."/>
            <person name="Kitamura K."/>
            <person name="Iida T."/>
            <person name="Ohmori Y."/>
            <person name="Fujiwara T."/>
            <person name="Hattori M."/>
            <person name="Ohkuma M."/>
        </authorList>
    </citation>
    <scope>NUCLEOTIDE SEQUENCE [LARGE SCALE GENOMIC DNA]</scope>
    <source>
        <strain evidence="1 2">JCM 21714</strain>
    </source>
</reference>
<dbReference type="EMBL" id="BAVS01000067">
    <property type="protein sequence ID" value="GAE95480.1"/>
    <property type="molecule type" value="Genomic_DNA"/>
</dbReference>
<dbReference type="Proteomes" id="UP000019102">
    <property type="component" value="Unassembled WGS sequence"/>
</dbReference>
<gene>
    <name evidence="1" type="ORF">JCM21714_4742</name>
</gene>